<proteinExistence type="predicted"/>
<organism evidence="1 2">
    <name type="scientific">Candidatus Roizmanbacteria bacterium RIFCSPHIGHO2_02_FULL_38_11</name>
    <dbReference type="NCBI Taxonomy" id="1802039"/>
    <lineage>
        <taxon>Bacteria</taxon>
        <taxon>Candidatus Roizmaniibacteriota</taxon>
    </lineage>
</organism>
<dbReference type="InterPro" id="IPR035069">
    <property type="entry name" value="TTHA1013/TTHA0281-like"/>
</dbReference>
<name>A0A1F7H443_9BACT</name>
<evidence type="ECO:0008006" key="3">
    <source>
        <dbReference type="Google" id="ProtNLM"/>
    </source>
</evidence>
<evidence type="ECO:0000313" key="1">
    <source>
        <dbReference type="EMBL" id="OGK25875.1"/>
    </source>
</evidence>
<evidence type="ECO:0000313" key="2">
    <source>
        <dbReference type="Proteomes" id="UP000177913"/>
    </source>
</evidence>
<dbReference type="AlphaFoldDB" id="A0A1F7H443"/>
<gene>
    <name evidence="1" type="ORF">A3C25_04035</name>
</gene>
<accession>A0A1F7H443</accession>
<protein>
    <recommendedName>
        <fullName evidence="3">HicB-like antitoxin of toxin-antitoxin system domain-containing protein</fullName>
    </recommendedName>
</protein>
<dbReference type="Gene3D" id="3.30.160.250">
    <property type="match status" value="1"/>
</dbReference>
<dbReference type="EMBL" id="MFZO01000001">
    <property type="protein sequence ID" value="OGK25875.1"/>
    <property type="molecule type" value="Genomic_DNA"/>
</dbReference>
<dbReference type="Proteomes" id="UP000177913">
    <property type="component" value="Unassembled WGS sequence"/>
</dbReference>
<dbReference type="SUPFAM" id="SSF143100">
    <property type="entry name" value="TTHA1013/TTHA0281-like"/>
    <property type="match status" value="1"/>
</dbReference>
<reference evidence="1 2" key="1">
    <citation type="journal article" date="2016" name="Nat. Commun.">
        <title>Thousands of microbial genomes shed light on interconnected biogeochemical processes in an aquifer system.</title>
        <authorList>
            <person name="Anantharaman K."/>
            <person name="Brown C.T."/>
            <person name="Hug L.A."/>
            <person name="Sharon I."/>
            <person name="Castelle C.J."/>
            <person name="Probst A.J."/>
            <person name="Thomas B.C."/>
            <person name="Singh A."/>
            <person name="Wilkins M.J."/>
            <person name="Karaoz U."/>
            <person name="Brodie E.L."/>
            <person name="Williams K.H."/>
            <person name="Hubbard S.S."/>
            <person name="Banfield J.F."/>
        </authorList>
    </citation>
    <scope>NUCLEOTIDE SEQUENCE [LARGE SCALE GENOMIC DNA]</scope>
</reference>
<sequence length="77" mass="8869">MSIKFPITIKIIYEKEAKDAPYVAYIPEFDISSCGKTEDKAKKNVKEALEIMLEEVKRQSKLEEFSKEIDKSLHSTS</sequence>
<comment type="caution">
    <text evidence="1">The sequence shown here is derived from an EMBL/GenBank/DDBJ whole genome shotgun (WGS) entry which is preliminary data.</text>
</comment>